<dbReference type="InterPro" id="IPR003829">
    <property type="entry name" value="Pirin_N_dom"/>
</dbReference>
<dbReference type="PIRSF" id="PIRSF006232">
    <property type="entry name" value="Pirin"/>
    <property type="match status" value="1"/>
</dbReference>
<evidence type="ECO:0000259" key="4">
    <source>
        <dbReference type="Pfam" id="PF02678"/>
    </source>
</evidence>
<dbReference type="AlphaFoldDB" id="A0A2U3BCQ1"/>
<keyword evidence="2" id="KW-0408">Iron</keyword>
<evidence type="ECO:0000313" key="6">
    <source>
        <dbReference type="EMBL" id="PWI34524.1"/>
    </source>
</evidence>
<dbReference type="Pfam" id="PF02678">
    <property type="entry name" value="Pirin"/>
    <property type="match status" value="1"/>
</dbReference>
<evidence type="ECO:0000313" key="7">
    <source>
        <dbReference type="Proteomes" id="UP000245362"/>
    </source>
</evidence>
<dbReference type="Pfam" id="PF17954">
    <property type="entry name" value="Pirin_C_2"/>
    <property type="match status" value="1"/>
</dbReference>
<dbReference type="InterPro" id="IPR011051">
    <property type="entry name" value="RmlC_Cupin_sf"/>
</dbReference>
<organism evidence="6 7">
    <name type="scientific">Vibrio albus</name>
    <dbReference type="NCBI Taxonomy" id="2200953"/>
    <lineage>
        <taxon>Bacteria</taxon>
        <taxon>Pseudomonadati</taxon>
        <taxon>Pseudomonadota</taxon>
        <taxon>Gammaproteobacteria</taxon>
        <taxon>Vibrionales</taxon>
        <taxon>Vibrionaceae</taxon>
        <taxon>Vibrio</taxon>
    </lineage>
</organism>
<reference evidence="6 7" key="1">
    <citation type="submission" date="2018-05" db="EMBL/GenBank/DDBJ databases">
        <title>Vibrio limimaris sp. nov., isolated from marine sediment.</title>
        <authorList>
            <person name="Li C.-M."/>
        </authorList>
    </citation>
    <scope>NUCLEOTIDE SEQUENCE [LARGE SCALE GENOMIC DNA]</scope>
    <source>
        <strain evidence="6 7">E4404</strain>
    </source>
</reference>
<evidence type="ECO:0000256" key="2">
    <source>
        <dbReference type="PIRSR" id="PIRSR006232-1"/>
    </source>
</evidence>
<feature type="binding site" evidence="2">
    <location>
        <position position="103"/>
    </location>
    <ligand>
        <name>Fe cation</name>
        <dbReference type="ChEBI" id="CHEBI:24875"/>
    </ligand>
</feature>
<gene>
    <name evidence="6" type="ORF">DI392_05295</name>
</gene>
<comment type="caution">
    <text evidence="6">The sequence shown here is derived from an EMBL/GenBank/DDBJ whole genome shotgun (WGS) entry which is preliminary data.</text>
</comment>
<dbReference type="EMBL" id="QFWT01000002">
    <property type="protein sequence ID" value="PWI34524.1"/>
    <property type="molecule type" value="Genomic_DNA"/>
</dbReference>
<dbReference type="InterPro" id="IPR041602">
    <property type="entry name" value="Quercetinase_C"/>
</dbReference>
<feature type="domain" description="Pirin N-terminal" evidence="4">
    <location>
        <begin position="11"/>
        <end position="119"/>
    </location>
</feature>
<evidence type="ECO:0000256" key="1">
    <source>
        <dbReference type="ARBA" id="ARBA00008416"/>
    </source>
</evidence>
<accession>A0A2U3BCQ1</accession>
<dbReference type="InterPro" id="IPR012093">
    <property type="entry name" value="Pirin"/>
</dbReference>
<keyword evidence="7" id="KW-1185">Reference proteome</keyword>
<evidence type="ECO:0000259" key="5">
    <source>
        <dbReference type="Pfam" id="PF17954"/>
    </source>
</evidence>
<dbReference type="Gene3D" id="2.60.120.10">
    <property type="entry name" value="Jelly Rolls"/>
    <property type="match status" value="2"/>
</dbReference>
<dbReference type="GO" id="GO:0046872">
    <property type="term" value="F:metal ion binding"/>
    <property type="evidence" value="ECO:0007669"/>
    <property type="project" value="UniProtKB-KW"/>
</dbReference>
<comment type="cofactor">
    <cofactor evidence="2">
        <name>Fe cation</name>
        <dbReference type="ChEBI" id="CHEBI:24875"/>
    </cofactor>
    <text evidence="2">Binds 1 Fe cation per subunit.</text>
</comment>
<dbReference type="CDD" id="cd02910">
    <property type="entry name" value="cupin_Yhhw_N"/>
    <property type="match status" value="1"/>
</dbReference>
<keyword evidence="2" id="KW-0479">Metal-binding</keyword>
<dbReference type="OrthoDB" id="9780903at2"/>
<name>A0A2U3BCQ1_9VIBR</name>
<protein>
    <submittedName>
        <fullName evidence="6">Pirin family protein</fullName>
    </submittedName>
</protein>
<evidence type="ECO:0000256" key="3">
    <source>
        <dbReference type="RuleBase" id="RU003457"/>
    </source>
</evidence>
<dbReference type="InterPro" id="IPR014710">
    <property type="entry name" value="RmlC-like_jellyroll"/>
</dbReference>
<dbReference type="PANTHER" id="PTHR43212">
    <property type="entry name" value="QUERCETIN 2,3-DIOXYGENASE"/>
    <property type="match status" value="1"/>
</dbReference>
<sequence length="231" mass="25839">MITIRHSQDRGRFNFGWLDTRHSFSFGEYYDPQHMNFSALRVINEDVIQPGAGFPTHGHRDMEIITYVLDGAIEHKDSAGNTEILPAGEFQLMSAGDGILHSEYNPSSKDDLHLLQIWIQPHTPGGVPGYQQKAFDKQHGLTTIATESGDNGTLKIKQDAVLHHLMLKPEMDLDYETSRERSTYIHQITGNLLVDNVEITPGDAAKVTEQSRISLVNKSTETVTALVFDLP</sequence>
<dbReference type="Proteomes" id="UP000245362">
    <property type="component" value="Unassembled WGS sequence"/>
</dbReference>
<feature type="binding site" evidence="2">
    <location>
        <position position="101"/>
    </location>
    <ligand>
        <name>Fe cation</name>
        <dbReference type="ChEBI" id="CHEBI:24875"/>
    </ligand>
</feature>
<dbReference type="SUPFAM" id="SSF51182">
    <property type="entry name" value="RmlC-like cupins"/>
    <property type="match status" value="1"/>
</dbReference>
<feature type="domain" description="Quercetin 2,3-dioxygenase C-terminal cupin" evidence="5">
    <location>
        <begin position="144"/>
        <end position="230"/>
    </location>
</feature>
<feature type="binding site" evidence="2">
    <location>
        <position position="59"/>
    </location>
    <ligand>
        <name>Fe cation</name>
        <dbReference type="ChEBI" id="CHEBI:24875"/>
    </ligand>
</feature>
<feature type="binding site" evidence="2">
    <location>
        <position position="57"/>
    </location>
    <ligand>
        <name>Fe cation</name>
        <dbReference type="ChEBI" id="CHEBI:24875"/>
    </ligand>
</feature>
<proteinExistence type="inferred from homology"/>
<comment type="similarity">
    <text evidence="1 3">Belongs to the pirin family.</text>
</comment>
<dbReference type="RefSeq" id="WP_109318860.1">
    <property type="nucleotide sequence ID" value="NZ_QFWT01000002.1"/>
</dbReference>
<dbReference type="PANTHER" id="PTHR43212:SF3">
    <property type="entry name" value="QUERCETIN 2,3-DIOXYGENASE"/>
    <property type="match status" value="1"/>
</dbReference>